<keyword evidence="4" id="KW-1185">Reference proteome</keyword>
<protein>
    <submittedName>
        <fullName evidence="3">Uncharacterized protein</fullName>
    </submittedName>
</protein>
<proteinExistence type="predicted"/>
<feature type="compositionally biased region" description="Low complexity" evidence="1">
    <location>
        <begin position="50"/>
        <end position="72"/>
    </location>
</feature>
<dbReference type="EMBL" id="MU825409">
    <property type="protein sequence ID" value="KAJ7391038.1"/>
    <property type="molecule type" value="Genomic_DNA"/>
</dbReference>
<evidence type="ECO:0000313" key="3">
    <source>
        <dbReference type="EMBL" id="KAJ7391038.1"/>
    </source>
</evidence>
<feature type="transmembrane region" description="Helical" evidence="2">
    <location>
        <begin position="116"/>
        <end position="141"/>
    </location>
</feature>
<keyword evidence="2" id="KW-0472">Membrane</keyword>
<comment type="caution">
    <text evidence="3">The sequence shown here is derived from an EMBL/GenBank/DDBJ whole genome shotgun (WGS) entry which is preliminary data.</text>
</comment>
<dbReference type="AlphaFoldDB" id="A0A9X0A057"/>
<organism evidence="3 4">
    <name type="scientific">Desmophyllum pertusum</name>
    <dbReference type="NCBI Taxonomy" id="174260"/>
    <lineage>
        <taxon>Eukaryota</taxon>
        <taxon>Metazoa</taxon>
        <taxon>Cnidaria</taxon>
        <taxon>Anthozoa</taxon>
        <taxon>Hexacorallia</taxon>
        <taxon>Scleractinia</taxon>
        <taxon>Caryophylliina</taxon>
        <taxon>Caryophylliidae</taxon>
        <taxon>Desmophyllum</taxon>
    </lineage>
</organism>
<dbReference type="Proteomes" id="UP001163046">
    <property type="component" value="Unassembled WGS sequence"/>
</dbReference>
<keyword evidence="2" id="KW-1133">Transmembrane helix</keyword>
<evidence type="ECO:0000256" key="2">
    <source>
        <dbReference type="SAM" id="Phobius"/>
    </source>
</evidence>
<accession>A0A9X0A057</accession>
<keyword evidence="2" id="KW-0812">Transmembrane</keyword>
<feature type="compositionally biased region" description="Polar residues" evidence="1">
    <location>
        <begin position="33"/>
        <end position="45"/>
    </location>
</feature>
<reference evidence="3" key="1">
    <citation type="submission" date="2023-01" db="EMBL/GenBank/DDBJ databases">
        <title>Genome assembly of the deep-sea coral Lophelia pertusa.</title>
        <authorList>
            <person name="Herrera S."/>
            <person name="Cordes E."/>
        </authorList>
    </citation>
    <scope>NUCLEOTIDE SEQUENCE</scope>
    <source>
        <strain evidence="3">USNM1676648</strain>
        <tissue evidence="3">Polyp</tissue>
    </source>
</reference>
<evidence type="ECO:0000313" key="4">
    <source>
        <dbReference type="Proteomes" id="UP001163046"/>
    </source>
</evidence>
<gene>
    <name evidence="3" type="ORF">OS493_021059</name>
</gene>
<name>A0A9X0A057_9CNID</name>
<evidence type="ECO:0000256" key="1">
    <source>
        <dbReference type="SAM" id="MobiDB-lite"/>
    </source>
</evidence>
<sequence>MQHFFPWSHDRFSSHSETGVATNYAASVAEQEPTVSTHSKQTEPSATKIPVTSSTAASVPSTTEPSTTPSTEGSKEFTGSGKIDDQWTCEQVAGPRPTTSSTEKPESAGSEKCIKLTVVIVIGSGSGVVIVSLAISLVVVVRTKTDD</sequence>
<feature type="region of interest" description="Disordered" evidence="1">
    <location>
        <begin position="23"/>
        <end position="110"/>
    </location>
</feature>